<feature type="transmembrane region" description="Helical" evidence="6">
    <location>
        <begin position="271"/>
        <end position="291"/>
    </location>
</feature>
<feature type="transmembrane region" description="Helical" evidence="6">
    <location>
        <begin position="28"/>
        <end position="50"/>
    </location>
</feature>
<evidence type="ECO:0000256" key="4">
    <source>
        <dbReference type="ARBA" id="ARBA00022989"/>
    </source>
</evidence>
<gene>
    <name evidence="8" type="ORF">GYN08_14180</name>
</gene>
<organism evidence="8 9">
    <name type="scientific">Saccharibacillus alkalitolerans</name>
    <dbReference type="NCBI Taxonomy" id="2705290"/>
    <lineage>
        <taxon>Bacteria</taxon>
        <taxon>Bacillati</taxon>
        <taxon>Bacillota</taxon>
        <taxon>Bacilli</taxon>
        <taxon>Bacillales</taxon>
        <taxon>Paenibacillaceae</taxon>
        <taxon>Saccharibacillus</taxon>
    </lineage>
</organism>
<keyword evidence="5 6" id="KW-0472">Membrane</keyword>
<keyword evidence="9" id="KW-1185">Reference proteome</keyword>
<dbReference type="SUPFAM" id="SSF103473">
    <property type="entry name" value="MFS general substrate transporter"/>
    <property type="match status" value="1"/>
</dbReference>
<evidence type="ECO:0000313" key="8">
    <source>
        <dbReference type="EMBL" id="NGZ76472.1"/>
    </source>
</evidence>
<evidence type="ECO:0000313" key="9">
    <source>
        <dbReference type="Proteomes" id="UP000800303"/>
    </source>
</evidence>
<dbReference type="Pfam" id="PF07690">
    <property type="entry name" value="MFS_1"/>
    <property type="match status" value="1"/>
</dbReference>
<dbReference type="InterPro" id="IPR020846">
    <property type="entry name" value="MFS_dom"/>
</dbReference>
<keyword evidence="4 6" id="KW-1133">Transmembrane helix</keyword>
<dbReference type="PANTHER" id="PTHR42910:SF1">
    <property type="entry name" value="MAJOR FACILITATOR SUPERFAMILY (MFS) PROFILE DOMAIN-CONTAINING PROTEIN"/>
    <property type="match status" value="1"/>
</dbReference>
<evidence type="ECO:0000256" key="5">
    <source>
        <dbReference type="ARBA" id="ARBA00023136"/>
    </source>
</evidence>
<feature type="transmembrane region" description="Helical" evidence="6">
    <location>
        <begin position="298"/>
        <end position="318"/>
    </location>
</feature>
<evidence type="ECO:0000256" key="1">
    <source>
        <dbReference type="ARBA" id="ARBA00004651"/>
    </source>
</evidence>
<feature type="transmembrane region" description="Helical" evidence="6">
    <location>
        <begin position="123"/>
        <end position="144"/>
    </location>
</feature>
<dbReference type="PROSITE" id="PS50850">
    <property type="entry name" value="MFS"/>
    <property type="match status" value="1"/>
</dbReference>
<feature type="transmembrane region" description="Helical" evidence="6">
    <location>
        <begin position="392"/>
        <end position="410"/>
    </location>
</feature>
<dbReference type="EMBL" id="JAAFGS010000004">
    <property type="protein sequence ID" value="NGZ76472.1"/>
    <property type="molecule type" value="Genomic_DNA"/>
</dbReference>
<feature type="transmembrane region" description="Helical" evidence="6">
    <location>
        <begin position="186"/>
        <end position="206"/>
    </location>
</feature>
<feature type="transmembrane region" description="Helical" evidence="6">
    <location>
        <begin position="365"/>
        <end position="386"/>
    </location>
</feature>
<dbReference type="RefSeq" id="WP_166275285.1">
    <property type="nucleotide sequence ID" value="NZ_JAAFGS010000004.1"/>
</dbReference>
<evidence type="ECO:0000256" key="2">
    <source>
        <dbReference type="ARBA" id="ARBA00022448"/>
    </source>
</evidence>
<dbReference type="Proteomes" id="UP000800303">
    <property type="component" value="Unassembled WGS sequence"/>
</dbReference>
<dbReference type="PANTHER" id="PTHR42910">
    <property type="entry name" value="TRANSPORTER SCO4007-RELATED"/>
    <property type="match status" value="1"/>
</dbReference>
<evidence type="ECO:0000256" key="6">
    <source>
        <dbReference type="SAM" id="Phobius"/>
    </source>
</evidence>
<feature type="transmembrane region" description="Helical" evidence="6">
    <location>
        <begin position="62"/>
        <end position="87"/>
    </location>
</feature>
<reference evidence="8 9" key="1">
    <citation type="submission" date="2020-01" db="EMBL/GenBank/DDBJ databases">
        <title>Polyphasic characterisation and genomic insights into a novel alkali tolerant bacterium VR-M41.</title>
        <authorList>
            <person name="Vemuluri V.R."/>
        </authorList>
    </citation>
    <scope>NUCLEOTIDE SEQUENCE [LARGE SCALE GENOMIC DNA]</scope>
    <source>
        <strain evidence="8 9">VR-M41</strain>
    </source>
</reference>
<dbReference type="Gene3D" id="1.20.1250.20">
    <property type="entry name" value="MFS general substrate transporter like domains"/>
    <property type="match status" value="1"/>
</dbReference>
<feature type="transmembrane region" description="Helical" evidence="6">
    <location>
        <begin position="156"/>
        <end position="174"/>
    </location>
</feature>
<feature type="transmembrane region" description="Helical" evidence="6">
    <location>
        <begin position="324"/>
        <end position="345"/>
    </location>
</feature>
<evidence type="ECO:0000256" key="3">
    <source>
        <dbReference type="ARBA" id="ARBA00022692"/>
    </source>
</evidence>
<dbReference type="InterPro" id="IPR011701">
    <property type="entry name" value="MFS"/>
</dbReference>
<protein>
    <submittedName>
        <fullName evidence="8">MFS transporter</fullName>
    </submittedName>
</protein>
<name>A0ABX0F6S2_9BACL</name>
<feature type="transmembrane region" description="Helical" evidence="6">
    <location>
        <begin position="238"/>
        <end position="259"/>
    </location>
</feature>
<evidence type="ECO:0000259" key="7">
    <source>
        <dbReference type="PROSITE" id="PS50850"/>
    </source>
</evidence>
<keyword evidence="3 6" id="KW-0812">Transmembrane</keyword>
<comment type="subcellular location">
    <subcellularLocation>
        <location evidence="1">Cell membrane</location>
        <topology evidence="1">Multi-pass membrane protein</topology>
    </subcellularLocation>
</comment>
<sequence>MNRNANTKTNPAADAKAKKAAETKSEKAIPGWLLLFLAAACGIIVANLYYAQPLVEPIRQAIGLSAGSAGLIVTLTQIGYAAGLLLLVPLGDILENRKLVSVLLFFTVAALALSAVAGSAPLFLLAALLIGLGSVAAQILVPYASHLASEESRGRVVGNVMSGLLLGIMLARPLSSLLAGWLGWRSIFYVSAALILMLALVLLRALPKRHPESGLTYPQLLGSMRRLLVSTPILRRRAVYHALLFASFSLFWTTAPLLLGSPAFGFTQTGIAVFALVGVAGAAAAPIAGRLADRGRSYGATGLALALVAAAALLPMFVHAGSVLAVGLLTIAAILLDLGVSANLVLSQRAIFSLGAEARSRLNGLFMAIFFVGGAAGSAIGGWAYAAGGWRLAMIIGAALPLLALAYYVTEGRSERRLERVSEMRAGAKR</sequence>
<feature type="domain" description="Major facilitator superfamily (MFS) profile" evidence="7">
    <location>
        <begin position="33"/>
        <end position="416"/>
    </location>
</feature>
<proteinExistence type="predicted"/>
<feature type="transmembrane region" description="Helical" evidence="6">
    <location>
        <begin position="99"/>
        <end position="117"/>
    </location>
</feature>
<accession>A0ABX0F6S2</accession>
<dbReference type="CDD" id="cd17324">
    <property type="entry name" value="MFS_NepI_like"/>
    <property type="match status" value="1"/>
</dbReference>
<keyword evidence="2" id="KW-0813">Transport</keyword>
<dbReference type="InterPro" id="IPR036259">
    <property type="entry name" value="MFS_trans_sf"/>
</dbReference>
<comment type="caution">
    <text evidence="8">The sequence shown here is derived from an EMBL/GenBank/DDBJ whole genome shotgun (WGS) entry which is preliminary data.</text>
</comment>